<reference evidence="3" key="1">
    <citation type="submission" date="2019-02" db="EMBL/GenBank/DDBJ databases">
        <title>Draft genome sequence of Enterococcus sp. Gos25-1.</title>
        <authorList>
            <person name="Tanaka N."/>
            <person name="Shiwa Y."/>
            <person name="Fujita N."/>
        </authorList>
    </citation>
    <scope>NUCLEOTIDE SEQUENCE [LARGE SCALE GENOMIC DNA]</scope>
    <source>
        <strain evidence="3">Gos25-1</strain>
    </source>
</reference>
<dbReference type="GO" id="GO:0043565">
    <property type="term" value="F:sequence-specific DNA binding"/>
    <property type="evidence" value="ECO:0007669"/>
    <property type="project" value="TreeGrafter"/>
</dbReference>
<dbReference type="SMART" id="SM00344">
    <property type="entry name" value="HTH_ASNC"/>
    <property type="match status" value="1"/>
</dbReference>
<evidence type="ECO:0000259" key="1">
    <source>
        <dbReference type="Pfam" id="PF01037"/>
    </source>
</evidence>
<dbReference type="AlphaFoldDB" id="A0A4P5PB25"/>
<dbReference type="PANTHER" id="PTHR30154">
    <property type="entry name" value="LEUCINE-RESPONSIVE REGULATORY PROTEIN"/>
    <property type="match status" value="1"/>
</dbReference>
<dbReference type="EMBL" id="BJCC01000024">
    <property type="protein sequence ID" value="GCF94896.1"/>
    <property type="molecule type" value="Genomic_DNA"/>
</dbReference>
<dbReference type="Gene3D" id="1.10.10.10">
    <property type="entry name" value="Winged helix-like DNA-binding domain superfamily/Winged helix DNA-binding domain"/>
    <property type="match status" value="1"/>
</dbReference>
<dbReference type="GO" id="GO:0043200">
    <property type="term" value="P:response to amino acid"/>
    <property type="evidence" value="ECO:0007669"/>
    <property type="project" value="TreeGrafter"/>
</dbReference>
<dbReference type="GO" id="GO:0005829">
    <property type="term" value="C:cytosol"/>
    <property type="evidence" value="ECO:0007669"/>
    <property type="project" value="TreeGrafter"/>
</dbReference>
<dbReference type="Pfam" id="PF01037">
    <property type="entry name" value="AsnC_trans_reg"/>
    <property type="match status" value="1"/>
</dbReference>
<proteinExistence type="predicted"/>
<dbReference type="InterPro" id="IPR019887">
    <property type="entry name" value="Tscrpt_reg_AsnC/Lrp_C"/>
</dbReference>
<dbReference type="Gene3D" id="3.30.70.920">
    <property type="match status" value="1"/>
</dbReference>
<organism evidence="2 3">
    <name type="scientific">Enterococcus florum</name>
    <dbReference type="NCBI Taxonomy" id="2480627"/>
    <lineage>
        <taxon>Bacteria</taxon>
        <taxon>Bacillati</taxon>
        <taxon>Bacillota</taxon>
        <taxon>Bacilli</taxon>
        <taxon>Lactobacillales</taxon>
        <taxon>Enterococcaceae</taxon>
        <taxon>Enterococcus</taxon>
    </lineage>
</organism>
<dbReference type="InterPro" id="IPR036388">
    <property type="entry name" value="WH-like_DNA-bd_sf"/>
</dbReference>
<dbReference type="InterPro" id="IPR011008">
    <property type="entry name" value="Dimeric_a/b-barrel"/>
</dbReference>
<gene>
    <name evidence="2" type="primary">lrp</name>
    <name evidence="2" type="ORF">NRIC_27870</name>
</gene>
<comment type="caution">
    <text evidence="2">The sequence shown here is derived from an EMBL/GenBank/DDBJ whole genome shotgun (WGS) entry which is preliminary data.</text>
</comment>
<dbReference type="SUPFAM" id="SSF54909">
    <property type="entry name" value="Dimeric alpha+beta barrel"/>
    <property type="match status" value="1"/>
</dbReference>
<dbReference type="InterPro" id="IPR036390">
    <property type="entry name" value="WH_DNA-bd_sf"/>
</dbReference>
<sequence>MEKAKQRQLLKMIERDCRLSTKEYAIMLGEEETIVAAEIKRLEDAKVIAGYRGLVDWDRIEDDWIEALVEISTLPQGEDGYKNVGDAIRKFPEVQSLFFISGGFDFIVLVQGRNIKEISKFISANLAPIPEVTGTRTHFLLDKYKQWGIDLEEDNTDPRIMVSP</sequence>
<name>A0A4P5PB25_9ENTE</name>
<dbReference type="Proteomes" id="UP000290567">
    <property type="component" value="Unassembled WGS sequence"/>
</dbReference>
<dbReference type="PANTHER" id="PTHR30154:SF34">
    <property type="entry name" value="TRANSCRIPTIONAL REGULATOR AZLB"/>
    <property type="match status" value="1"/>
</dbReference>
<dbReference type="OrthoDB" id="66249at2"/>
<dbReference type="SUPFAM" id="SSF46785">
    <property type="entry name" value="Winged helix' DNA-binding domain"/>
    <property type="match status" value="1"/>
</dbReference>
<dbReference type="InterPro" id="IPR019888">
    <property type="entry name" value="Tscrpt_reg_AsnC-like"/>
</dbReference>
<protein>
    <submittedName>
        <fullName evidence="2">Leucine-responsive regulatory protein</fullName>
    </submittedName>
</protein>
<evidence type="ECO:0000313" key="3">
    <source>
        <dbReference type="Proteomes" id="UP000290567"/>
    </source>
</evidence>
<keyword evidence="3" id="KW-1185">Reference proteome</keyword>
<feature type="domain" description="Transcription regulator AsnC/Lrp ligand binding" evidence="1">
    <location>
        <begin position="69"/>
        <end position="142"/>
    </location>
</feature>
<dbReference type="RefSeq" id="WP_146623296.1">
    <property type="nucleotide sequence ID" value="NZ_BJCC01000024.1"/>
</dbReference>
<accession>A0A4P5PB25</accession>
<evidence type="ECO:0000313" key="2">
    <source>
        <dbReference type="EMBL" id="GCF94896.1"/>
    </source>
</evidence>